<keyword evidence="7" id="KW-0645">Protease</keyword>
<keyword evidence="12" id="KW-0862">Zinc</keyword>
<comment type="similarity">
    <text evidence="19">Belongs to the peptidase T1A family.</text>
</comment>
<evidence type="ECO:0000256" key="22">
    <source>
        <dbReference type="SAM" id="SignalP"/>
    </source>
</evidence>
<evidence type="ECO:0000256" key="15">
    <source>
        <dbReference type="ARBA" id="ARBA00023049"/>
    </source>
</evidence>
<dbReference type="EMBL" id="LHPF02000001">
    <property type="protein sequence ID" value="PSC76956.1"/>
    <property type="molecule type" value="Genomic_DNA"/>
</dbReference>
<dbReference type="PROSITE" id="PS51475">
    <property type="entry name" value="PROTEASOME_ALPHA_2"/>
    <property type="match status" value="1"/>
</dbReference>
<feature type="chain" id="PRO_5015159370" evidence="22">
    <location>
        <begin position="30"/>
        <end position="1540"/>
    </location>
</feature>
<dbReference type="InterPro" id="IPR048024">
    <property type="entry name" value="Fxna-like_M28_dom"/>
</dbReference>
<evidence type="ECO:0000256" key="14">
    <source>
        <dbReference type="ARBA" id="ARBA00022989"/>
    </source>
</evidence>
<evidence type="ECO:0000313" key="25">
    <source>
        <dbReference type="Proteomes" id="UP000239649"/>
    </source>
</evidence>
<feature type="domain" description="GST C-terminal" evidence="23">
    <location>
        <begin position="1388"/>
        <end position="1532"/>
    </location>
</feature>
<feature type="transmembrane region" description="Helical" evidence="21">
    <location>
        <begin position="940"/>
        <end position="963"/>
    </location>
</feature>
<keyword evidence="16 21" id="KW-0472">Membrane</keyword>
<dbReference type="InterPro" id="IPR050115">
    <property type="entry name" value="Proteasome_alpha"/>
</dbReference>
<feature type="transmembrane region" description="Helical" evidence="21">
    <location>
        <begin position="1110"/>
        <end position="1133"/>
    </location>
</feature>
<dbReference type="SMART" id="SM00948">
    <property type="entry name" value="Proteasome_A_N"/>
    <property type="match status" value="1"/>
</dbReference>
<evidence type="ECO:0000256" key="10">
    <source>
        <dbReference type="ARBA" id="ARBA00022801"/>
    </source>
</evidence>
<evidence type="ECO:0000256" key="18">
    <source>
        <dbReference type="ARBA" id="ARBA00023242"/>
    </source>
</evidence>
<keyword evidence="25" id="KW-1185">Reference proteome</keyword>
<protein>
    <submittedName>
        <fullName evidence="24">20S proteasome alpha subunit F</fullName>
    </submittedName>
</protein>
<evidence type="ECO:0000256" key="2">
    <source>
        <dbReference type="ARBA" id="ARBA00004123"/>
    </source>
</evidence>
<feature type="transmembrane region" description="Helical" evidence="21">
    <location>
        <begin position="1140"/>
        <end position="1158"/>
    </location>
</feature>
<dbReference type="FunFam" id="3.60.20.10:FF:000016">
    <property type="entry name" value="Proteasome subunit alpha type-6"/>
    <property type="match status" value="1"/>
</dbReference>
<evidence type="ECO:0000256" key="20">
    <source>
        <dbReference type="SAM" id="MobiDB-lite"/>
    </source>
</evidence>
<evidence type="ECO:0000259" key="23">
    <source>
        <dbReference type="PROSITE" id="PS50405"/>
    </source>
</evidence>
<dbReference type="InterPro" id="IPR036282">
    <property type="entry name" value="Glutathione-S-Trfase_C_sf"/>
</dbReference>
<dbReference type="Gene3D" id="3.40.630.10">
    <property type="entry name" value="Zn peptidases"/>
    <property type="match status" value="1"/>
</dbReference>
<feature type="transmembrane region" description="Helical" evidence="21">
    <location>
        <begin position="1032"/>
        <end position="1051"/>
    </location>
</feature>
<dbReference type="PROSITE" id="PS50405">
    <property type="entry name" value="GST_CTER"/>
    <property type="match status" value="1"/>
</dbReference>
<feature type="signal peptide" evidence="22">
    <location>
        <begin position="1"/>
        <end position="29"/>
    </location>
</feature>
<keyword evidence="6" id="KW-0963">Cytoplasm</keyword>
<keyword evidence="14 21" id="KW-1133">Transmembrane helix</keyword>
<reference evidence="24 25" key="1">
    <citation type="journal article" date="2018" name="Plant J.">
        <title>Genome sequences of Chlorella sorokiniana UTEX 1602 and Micractinium conductrix SAG 241.80: implications to maltose excretion by a green alga.</title>
        <authorList>
            <person name="Arriola M.B."/>
            <person name="Velmurugan N."/>
            <person name="Zhang Y."/>
            <person name="Plunkett M.H."/>
            <person name="Hondzo H."/>
            <person name="Barney B.M."/>
        </authorList>
    </citation>
    <scope>NUCLEOTIDE SEQUENCE [LARGE SCALE GENOMIC DNA]</scope>
    <source>
        <strain evidence="24 25">SAG 241.80</strain>
    </source>
</reference>
<evidence type="ECO:0000256" key="12">
    <source>
        <dbReference type="ARBA" id="ARBA00022833"/>
    </source>
</evidence>
<keyword evidence="17" id="KW-0325">Glycoprotein</keyword>
<dbReference type="Gene3D" id="1.20.1050.10">
    <property type="match status" value="1"/>
</dbReference>
<dbReference type="InterPro" id="IPR010987">
    <property type="entry name" value="Glutathione-S-Trfase_C-like"/>
</dbReference>
<organism evidence="24 25">
    <name type="scientific">Micractinium conductrix</name>
    <dbReference type="NCBI Taxonomy" id="554055"/>
    <lineage>
        <taxon>Eukaryota</taxon>
        <taxon>Viridiplantae</taxon>
        <taxon>Chlorophyta</taxon>
        <taxon>core chlorophytes</taxon>
        <taxon>Trebouxiophyceae</taxon>
        <taxon>Chlorellales</taxon>
        <taxon>Chlorellaceae</taxon>
        <taxon>Chlorella clade</taxon>
        <taxon>Micractinium</taxon>
    </lineage>
</organism>
<feature type="transmembrane region" description="Helical" evidence="21">
    <location>
        <begin position="975"/>
        <end position="995"/>
    </location>
</feature>
<dbReference type="Proteomes" id="UP000239649">
    <property type="component" value="Unassembled WGS sequence"/>
</dbReference>
<dbReference type="Gene3D" id="2.60.120.10">
    <property type="entry name" value="Jelly Rolls"/>
    <property type="match status" value="1"/>
</dbReference>
<dbReference type="InterPro" id="IPR001353">
    <property type="entry name" value="Proteasome_sua/b"/>
</dbReference>
<dbReference type="Pfam" id="PF04389">
    <property type="entry name" value="Peptidase_M28"/>
    <property type="match status" value="1"/>
</dbReference>
<dbReference type="GO" id="GO:0005789">
    <property type="term" value="C:endoplasmic reticulum membrane"/>
    <property type="evidence" value="ECO:0007669"/>
    <property type="project" value="UniProtKB-SubCell"/>
</dbReference>
<dbReference type="Pfam" id="PF10584">
    <property type="entry name" value="Proteasome_A_N"/>
    <property type="match status" value="1"/>
</dbReference>
<keyword evidence="8 21" id="KW-0812">Transmembrane</keyword>
<evidence type="ECO:0000256" key="6">
    <source>
        <dbReference type="ARBA" id="ARBA00022490"/>
    </source>
</evidence>
<dbReference type="CDD" id="cd03875">
    <property type="entry name" value="M28_Fxna_like"/>
    <property type="match status" value="1"/>
</dbReference>
<sequence length="1540" mass="163529">MALSAARPAAAAALAVLVVCLAALRPAHAAHIYTGPGSFLNTMLNATTLELDGATLRLSDASQVYGLSKAGMSALHITLKPCTILQPHVHPHPEFSFVISGEVTNSIVFNNGTLTNVTENTATKQGNPSFAVFPAGTLHVTQNEGCTNAVVISVFPVPSIDAYFFPYSEAYLPKNTVASYFKGELSNADLWTPFATAKLDGCSCSGGRRMAMALGRVVGNSWRAAMFRNQYDTDVTTWSPQGRIFQIEYAMEAVKQGSAAVGLKSGEHAVLATLKRAPSDLSAYQRKIFKIDDHMGIAISGLTADGRILCRYMRNECLNHRFVYDSPMPLGRMVRQVADRAQAGTQRSWKRPYGVGLIVAGHDESGPRIFYNCPSGNYYDYKAFAMGARSQAAKTYMERSFETFSGASLDELVKHALHALQASLQDGELTDKNCSVAVVGKDMPFTLLEDEALAPYIAAVKEEEPGAAEAGMEAEGAAAEGEQQQEEQQQGGGGDGGDGGEAPMEQPFWIAQIALKLRFADAEPLQQAGEAMSGKGGPGRKPAGPGWRVLLVFIALYATMYTATSHFFRQVQEPLAADADPQQFAEGRVLQHLRVLAEDIGYRHVGSTGEERSAQYILQEMEKLVAEVAANRPDLTAEAVRESVSGGVTMHAFKFEIANVYANLSNVVLRLEPSDPQAAARKAVLVNSHFDSTLGTVGASDCGSCVSIMLELARTFVANPSLKLAAPVVFLFNGGEETLSQAANGFFAQSKYARHLGAFINLESTGPWGPDVVFQHTGDWTLKAYARSAPHPRGTTMAQDFFDLGLIPADTDYRMFSYRHYGSLPGIDIAFIFDGTAYHTARDEVGRIRAGTLQDMGTNVLAGIQEFARVLATNPPAPGEEGHDGSGSVYFDLWGQAMVIYSHAQAKALHHAPLAIVLLLPLLSSGPAGISWGGLVGSTLLAVTSVLSALALPVAVGFVRAFASGVPMAWYGRPAVAYLIYIPAAAAGLLLPYLLRPARASGPTPAARCLGTALLFAIICSGLTSIGMHSSFFYAIWAACAALAAALLGTGPGSAGAGAGWGGALGLALCYAAPVGISLPSAVTFMAHVMEKVGLAGAAPGLLGLVVSDVAVGAVAGATLVVAVGTLTPLLAGALGRRRGALLAAALLAASVGTAAWASHQYALPYTYDHPKRLLIQHIHKHGTNGAIVDSKLSVVGLDSFSLAPALPPSFASLPPAAFANSDWESFYPLNYLVSDGEARAAPGPEPGAATPTLRVLSRAASGEGLERLELELHTAKAGAWGVLNITASRGGVQQWSLSNPVAVTPLEGGGASHMVRYAANMFADRHAFWLDVPAGATVRVQVNVKHIETSAAAQALIEGDFCLGDSCAIMRYLCETRRPADNWLPADPKRRARLDSVLSWHHGNLRTGSLTTNMNRAFNLLTGAFPGDEAVVTKFSLPLLQQSLKTLDTLWLKDGPFVCGQSQVSVADLLLACETDELCLLDGAEQGPTQSDLLEPHPRVRTWRERVREAVGPESYDEVCEKLHEARDTLVARKQKAKM</sequence>
<evidence type="ECO:0000256" key="13">
    <source>
        <dbReference type="ARBA" id="ARBA00022942"/>
    </source>
</evidence>
<keyword evidence="11" id="KW-0256">Endoplasmic reticulum</keyword>
<dbReference type="PROSITE" id="PS00388">
    <property type="entry name" value="PROTEASOME_ALPHA_1"/>
    <property type="match status" value="1"/>
</dbReference>
<dbReference type="Pfam" id="PF00227">
    <property type="entry name" value="Proteasome"/>
    <property type="match status" value="1"/>
</dbReference>
<keyword evidence="15" id="KW-0482">Metalloprotease</keyword>
<name>A0A2P6VS85_9CHLO</name>
<evidence type="ECO:0000256" key="4">
    <source>
        <dbReference type="ARBA" id="ARBA00004496"/>
    </source>
</evidence>
<evidence type="ECO:0000256" key="5">
    <source>
        <dbReference type="ARBA" id="ARBA00010918"/>
    </source>
</evidence>
<dbReference type="InterPro" id="IPR014710">
    <property type="entry name" value="RmlC-like_jellyroll"/>
</dbReference>
<proteinExistence type="inferred from homology"/>
<keyword evidence="18" id="KW-0539">Nucleus</keyword>
<evidence type="ECO:0000256" key="11">
    <source>
        <dbReference type="ARBA" id="ARBA00022824"/>
    </source>
</evidence>
<dbReference type="PANTHER" id="PTHR11599">
    <property type="entry name" value="PROTEASOME SUBUNIT ALPHA/BETA"/>
    <property type="match status" value="1"/>
</dbReference>
<comment type="caution">
    <text evidence="24">The sequence shown here is derived from an EMBL/GenBank/DDBJ whole genome shotgun (WGS) entry which is preliminary data.</text>
</comment>
<comment type="subcellular location">
    <subcellularLocation>
        <location evidence="4">Cytoplasm</location>
    </subcellularLocation>
    <subcellularLocation>
        <location evidence="3">Endoplasmic reticulum membrane</location>
        <topology evidence="3">Multi-pass membrane protein</topology>
    </subcellularLocation>
    <subcellularLocation>
        <location evidence="2">Nucleus</location>
    </subcellularLocation>
</comment>
<dbReference type="FunFam" id="3.40.630.10:FF:000008">
    <property type="entry name" value="Endoplasmic reticulum metallopeptidase 1"/>
    <property type="match status" value="1"/>
</dbReference>
<feature type="compositionally biased region" description="Gly residues" evidence="20">
    <location>
        <begin position="490"/>
        <end position="500"/>
    </location>
</feature>
<evidence type="ECO:0000256" key="19">
    <source>
        <dbReference type="PROSITE-ProRule" id="PRU00808"/>
    </source>
</evidence>
<dbReference type="Pfam" id="PF00190">
    <property type="entry name" value="Cupin_1"/>
    <property type="match status" value="1"/>
</dbReference>
<dbReference type="InterPro" id="IPR023332">
    <property type="entry name" value="Proteasome_alpha-type"/>
</dbReference>
<dbReference type="GO" id="GO:0006511">
    <property type="term" value="P:ubiquitin-dependent protein catabolic process"/>
    <property type="evidence" value="ECO:0007669"/>
    <property type="project" value="InterPro"/>
</dbReference>
<dbReference type="SUPFAM" id="SSF56235">
    <property type="entry name" value="N-terminal nucleophile aminohydrolases (Ntn hydrolases)"/>
    <property type="match status" value="1"/>
</dbReference>
<comment type="cofactor">
    <cofactor evidence="1">
        <name>Zn(2+)</name>
        <dbReference type="ChEBI" id="CHEBI:29105"/>
    </cofactor>
</comment>
<dbReference type="InterPro" id="IPR007484">
    <property type="entry name" value="Peptidase_M28"/>
</dbReference>
<evidence type="ECO:0000256" key="17">
    <source>
        <dbReference type="ARBA" id="ARBA00023180"/>
    </source>
</evidence>
<dbReference type="InterPro" id="IPR000426">
    <property type="entry name" value="Proteasome_asu_N"/>
</dbReference>
<keyword evidence="22" id="KW-0732">Signal</keyword>
<evidence type="ECO:0000256" key="7">
    <source>
        <dbReference type="ARBA" id="ARBA00022670"/>
    </source>
</evidence>
<evidence type="ECO:0000256" key="21">
    <source>
        <dbReference type="SAM" id="Phobius"/>
    </source>
</evidence>
<dbReference type="GO" id="GO:0008237">
    <property type="term" value="F:metallopeptidase activity"/>
    <property type="evidence" value="ECO:0007669"/>
    <property type="project" value="UniProtKB-KW"/>
</dbReference>
<dbReference type="Gene3D" id="3.60.20.10">
    <property type="entry name" value="Glutamine Phosphoribosylpyrophosphate, subunit 1, domain 1"/>
    <property type="match status" value="1"/>
</dbReference>
<feature type="transmembrane region" description="Helical" evidence="21">
    <location>
        <begin position="1063"/>
        <end position="1090"/>
    </location>
</feature>
<accession>A0A2P6VS85</accession>
<evidence type="ECO:0000256" key="9">
    <source>
        <dbReference type="ARBA" id="ARBA00022723"/>
    </source>
</evidence>
<dbReference type="SUPFAM" id="SSF51182">
    <property type="entry name" value="RmlC-like cupins"/>
    <property type="match status" value="1"/>
</dbReference>
<comment type="similarity">
    <text evidence="5">Belongs to the peptidase M28 family.</text>
</comment>
<evidence type="ECO:0000256" key="8">
    <source>
        <dbReference type="ARBA" id="ARBA00022692"/>
    </source>
</evidence>
<keyword evidence="10" id="KW-0378">Hydrolase</keyword>
<dbReference type="InterPro" id="IPR006045">
    <property type="entry name" value="Cupin_1"/>
</dbReference>
<feature type="region of interest" description="Disordered" evidence="20">
    <location>
        <begin position="465"/>
        <end position="503"/>
    </location>
</feature>
<dbReference type="SMART" id="SM00835">
    <property type="entry name" value="Cupin_1"/>
    <property type="match status" value="1"/>
</dbReference>
<dbReference type="GO" id="GO:0019773">
    <property type="term" value="C:proteasome core complex, alpha-subunit complex"/>
    <property type="evidence" value="ECO:0007669"/>
    <property type="project" value="UniProtKB-UniRule"/>
</dbReference>
<evidence type="ECO:0000313" key="24">
    <source>
        <dbReference type="EMBL" id="PSC76956.1"/>
    </source>
</evidence>
<dbReference type="SUPFAM" id="SSF53187">
    <property type="entry name" value="Zn-dependent exopeptidases"/>
    <property type="match status" value="1"/>
</dbReference>
<feature type="transmembrane region" description="Helical" evidence="21">
    <location>
        <begin position="912"/>
        <end position="933"/>
    </location>
</feature>
<keyword evidence="9" id="KW-0479">Metal-binding</keyword>
<gene>
    <name evidence="24" type="primary">g594</name>
    <name evidence="24" type="ORF">C2E20_0594</name>
</gene>
<dbReference type="GO" id="GO:0046872">
    <property type="term" value="F:metal ion binding"/>
    <property type="evidence" value="ECO:0007669"/>
    <property type="project" value="UniProtKB-KW"/>
</dbReference>
<dbReference type="CDD" id="cd03749">
    <property type="entry name" value="proteasome_alpha_type_1"/>
    <property type="match status" value="1"/>
</dbReference>
<dbReference type="InterPro" id="IPR029055">
    <property type="entry name" value="Ntn_hydrolases_N"/>
</dbReference>
<feature type="transmembrane region" description="Helical" evidence="21">
    <location>
        <begin position="1007"/>
        <end position="1026"/>
    </location>
</feature>
<keyword evidence="13 19" id="KW-0647">Proteasome</keyword>
<dbReference type="GO" id="GO:0005634">
    <property type="term" value="C:nucleus"/>
    <property type="evidence" value="ECO:0007669"/>
    <property type="project" value="UniProtKB-SubCell"/>
</dbReference>
<evidence type="ECO:0000256" key="3">
    <source>
        <dbReference type="ARBA" id="ARBA00004477"/>
    </source>
</evidence>
<evidence type="ECO:0000256" key="16">
    <source>
        <dbReference type="ARBA" id="ARBA00023136"/>
    </source>
</evidence>
<feature type="compositionally biased region" description="Low complexity" evidence="20">
    <location>
        <begin position="467"/>
        <end position="489"/>
    </location>
</feature>
<dbReference type="OrthoDB" id="76293at2759"/>
<dbReference type="InterPro" id="IPR035144">
    <property type="entry name" value="Proteasome_alpha1"/>
</dbReference>
<evidence type="ECO:0000256" key="1">
    <source>
        <dbReference type="ARBA" id="ARBA00001947"/>
    </source>
</evidence>
<dbReference type="SUPFAM" id="SSF47616">
    <property type="entry name" value="GST C-terminal domain-like"/>
    <property type="match status" value="1"/>
</dbReference>
<dbReference type="STRING" id="554055.A0A2P6VS85"/>
<dbReference type="InterPro" id="IPR011051">
    <property type="entry name" value="RmlC_Cupin_sf"/>
</dbReference>